<reference evidence="2" key="1">
    <citation type="submission" date="2014-12" db="EMBL/GenBank/DDBJ databases">
        <title>Insight into the proteome of Arion vulgaris.</title>
        <authorList>
            <person name="Aradska J."/>
            <person name="Bulat T."/>
            <person name="Smidak R."/>
            <person name="Sarate P."/>
            <person name="Gangsoo J."/>
            <person name="Sialana F."/>
            <person name="Bilban M."/>
            <person name="Lubec G."/>
        </authorList>
    </citation>
    <scope>NUCLEOTIDE SEQUENCE</scope>
    <source>
        <tissue evidence="2">Skin</tissue>
    </source>
</reference>
<accession>A0A0B6YZK2</accession>
<evidence type="ECO:0000313" key="2">
    <source>
        <dbReference type="EMBL" id="CEK61547.1"/>
    </source>
</evidence>
<protein>
    <submittedName>
        <fullName evidence="2">Uncharacterized protein</fullName>
    </submittedName>
</protein>
<feature type="compositionally biased region" description="Polar residues" evidence="1">
    <location>
        <begin position="1"/>
        <end position="14"/>
    </location>
</feature>
<feature type="non-terminal residue" evidence="2">
    <location>
        <position position="108"/>
    </location>
</feature>
<proteinExistence type="predicted"/>
<feature type="region of interest" description="Disordered" evidence="1">
    <location>
        <begin position="1"/>
        <end position="29"/>
    </location>
</feature>
<feature type="non-terminal residue" evidence="2">
    <location>
        <position position="1"/>
    </location>
</feature>
<sequence length="108" mass="11993">HRKNNKTSLLSQHRPTQKKVPTTVTQKTHATGTILRTSSSLVPALIMVTGHPIVPVKDNTPLVAIKSTISEVSSKQFVTLPNHRQKTKIPQIQTVTNKELLKKKSLDK</sequence>
<dbReference type="EMBL" id="HACG01014682">
    <property type="protein sequence ID" value="CEK61547.1"/>
    <property type="molecule type" value="Transcribed_RNA"/>
</dbReference>
<organism evidence="2">
    <name type="scientific">Arion vulgaris</name>
    <dbReference type="NCBI Taxonomy" id="1028688"/>
    <lineage>
        <taxon>Eukaryota</taxon>
        <taxon>Metazoa</taxon>
        <taxon>Spiralia</taxon>
        <taxon>Lophotrochozoa</taxon>
        <taxon>Mollusca</taxon>
        <taxon>Gastropoda</taxon>
        <taxon>Heterobranchia</taxon>
        <taxon>Euthyneura</taxon>
        <taxon>Panpulmonata</taxon>
        <taxon>Eupulmonata</taxon>
        <taxon>Stylommatophora</taxon>
        <taxon>Helicina</taxon>
        <taxon>Arionoidea</taxon>
        <taxon>Arionidae</taxon>
        <taxon>Arion</taxon>
    </lineage>
</organism>
<gene>
    <name evidence="2" type="primary">ORF42558</name>
</gene>
<evidence type="ECO:0000256" key="1">
    <source>
        <dbReference type="SAM" id="MobiDB-lite"/>
    </source>
</evidence>
<feature type="compositionally biased region" description="Low complexity" evidence="1">
    <location>
        <begin position="18"/>
        <end position="28"/>
    </location>
</feature>
<dbReference type="AlphaFoldDB" id="A0A0B6YZK2"/>
<name>A0A0B6YZK2_9EUPU</name>